<feature type="compositionally biased region" description="Low complexity" evidence="3">
    <location>
        <begin position="49"/>
        <end position="60"/>
    </location>
</feature>
<evidence type="ECO:0000259" key="4">
    <source>
        <dbReference type="SMART" id="SM00322"/>
    </source>
</evidence>
<dbReference type="InterPro" id="IPR036612">
    <property type="entry name" value="KH_dom_type_1_sf"/>
</dbReference>
<dbReference type="AlphaFoldDB" id="A0A8R1HM97"/>
<dbReference type="SUPFAM" id="SSF54791">
    <property type="entry name" value="Eukaryotic type KH-domain (KH-domain type I)"/>
    <property type="match status" value="4"/>
</dbReference>
<evidence type="ECO:0000256" key="1">
    <source>
        <dbReference type="ARBA" id="ARBA00022737"/>
    </source>
</evidence>
<feature type="compositionally biased region" description="Low complexity" evidence="3">
    <location>
        <begin position="657"/>
        <end position="673"/>
    </location>
</feature>
<keyword evidence="1" id="KW-0677">Repeat</keyword>
<keyword evidence="6" id="KW-1185">Reference proteome</keyword>
<dbReference type="Gene3D" id="3.30.1370.10">
    <property type="entry name" value="K Homology domain, type 1"/>
    <property type="match status" value="2"/>
</dbReference>
<dbReference type="PANTHER" id="PTHR10288">
    <property type="entry name" value="KH DOMAIN CONTAINING RNA BINDING PROTEIN"/>
    <property type="match status" value="1"/>
</dbReference>
<dbReference type="GO" id="GO:0003723">
    <property type="term" value="F:RNA binding"/>
    <property type="evidence" value="ECO:0007669"/>
    <property type="project" value="UniProtKB-UniRule"/>
</dbReference>
<dbReference type="Gene3D" id="3.30.310.210">
    <property type="match status" value="2"/>
</dbReference>
<keyword evidence="2" id="KW-0694">RNA-binding</keyword>
<feature type="compositionally biased region" description="Low complexity" evidence="3">
    <location>
        <begin position="67"/>
        <end position="78"/>
    </location>
</feature>
<feature type="compositionally biased region" description="Basic and acidic residues" evidence="3">
    <location>
        <begin position="456"/>
        <end position="474"/>
    </location>
</feature>
<evidence type="ECO:0000313" key="6">
    <source>
        <dbReference type="Proteomes" id="UP000005237"/>
    </source>
</evidence>
<feature type="compositionally biased region" description="Basic and acidic residues" evidence="3">
    <location>
        <begin position="500"/>
        <end position="514"/>
    </location>
</feature>
<feature type="domain" description="K Homology" evidence="4">
    <location>
        <begin position="242"/>
        <end position="327"/>
    </location>
</feature>
<feature type="domain" description="K Homology" evidence="4">
    <location>
        <begin position="557"/>
        <end position="623"/>
    </location>
</feature>
<proteinExistence type="predicted"/>
<feature type="domain" description="K Homology" evidence="4">
    <location>
        <begin position="154"/>
        <end position="230"/>
    </location>
</feature>
<organism evidence="5 6">
    <name type="scientific">Caenorhabditis japonica</name>
    <dbReference type="NCBI Taxonomy" id="281687"/>
    <lineage>
        <taxon>Eukaryota</taxon>
        <taxon>Metazoa</taxon>
        <taxon>Ecdysozoa</taxon>
        <taxon>Nematoda</taxon>
        <taxon>Chromadorea</taxon>
        <taxon>Rhabditida</taxon>
        <taxon>Rhabditina</taxon>
        <taxon>Rhabditomorpha</taxon>
        <taxon>Rhabditoidea</taxon>
        <taxon>Rhabditidae</taxon>
        <taxon>Peloderinae</taxon>
        <taxon>Caenorhabditis</taxon>
    </lineage>
</organism>
<dbReference type="SMART" id="SM00322">
    <property type="entry name" value="KH"/>
    <property type="match status" value="4"/>
</dbReference>
<feature type="compositionally biased region" description="Low complexity" evidence="3">
    <location>
        <begin position="91"/>
        <end position="105"/>
    </location>
</feature>
<feature type="compositionally biased region" description="Low complexity" evidence="3">
    <location>
        <begin position="688"/>
        <end position="706"/>
    </location>
</feature>
<feature type="domain" description="K Homology" evidence="4">
    <location>
        <begin position="414"/>
        <end position="538"/>
    </location>
</feature>
<accession>A0A8R1HM97</accession>
<name>A0A8R1HM97_CAEJA</name>
<dbReference type="InterPro" id="IPR004088">
    <property type="entry name" value="KH_dom_type_1"/>
</dbReference>
<evidence type="ECO:0000313" key="5">
    <source>
        <dbReference type="EnsemblMetazoa" id="CJA04620.1"/>
    </source>
</evidence>
<feature type="region of interest" description="Disordered" evidence="3">
    <location>
        <begin position="1"/>
        <end position="151"/>
    </location>
</feature>
<protein>
    <recommendedName>
        <fullName evidence="4">K Homology domain-containing protein</fullName>
    </recommendedName>
</protein>
<dbReference type="Proteomes" id="UP000005237">
    <property type="component" value="Unassembled WGS sequence"/>
</dbReference>
<dbReference type="InterPro" id="IPR004087">
    <property type="entry name" value="KH_dom"/>
</dbReference>
<sequence>MGGAQNQNNYMHHQQQMQAQHQQAPQLHHRLHGTPINPQQFMVPPPAIPQQMQQANQQQIHSTHLIQQQPQSQQAAFQRHNQSASGRHHGQSSQNQHHQQQNQNSSHHHHQQQQHAHLNQNHSHHHHHHQHNQNQHPQMPPPQNMIPRMPMPLRDWPIRCVIEGKYQPVIMGQNASTIRDIAHSTHCRVEFVNLSKRERAVLGLNERILTVHGHAEQASKAVARILDAIQGEALKDDVNVGADIVLRLRAHNQLCGRLIGKMGSSIKEIMEKTGTTITVAKYVEPSGGLVGLRNEEILCLMERTIAVRGPSIEAVVQAESMISAKLKKCYEADTKLRAHQMNTSMPPLPLHPLGVHPPPGGPSSSGGVPPPSLIPTPTGMIQMQHFAPSHYLPPTANNSFLQPGMIQIAPGVTTLRQVKLWVPDVMIGALIGTKGKNIKMIIRETGAAVKIEAPEEKVQREAAEEEKKKLRGAEEGAGDQPSAQEDGDKSTEPEVVVEDAENRPSGEAEQKASERMVTVNGDDLQLLKAQTYIFTKIAETAASLPPATPEYERAYALKIRSEVSVPTKIIGRIIGKGGQNVRELQRITGASVKIPEEERKGGEVYRHEDGLEEEMTMIRSVGNLHNTHNVQFRLAHLIGEYYRSGEHRQKQAEPLRANRSASGASGRASGDASPLNPMAQLGQVPPISTSSNRNSPSSGSAKSKTP</sequence>
<feature type="compositionally biased region" description="Basic residues" evidence="3">
    <location>
        <begin position="122"/>
        <end position="131"/>
    </location>
</feature>
<reference evidence="6" key="1">
    <citation type="submission" date="2010-08" db="EMBL/GenBank/DDBJ databases">
        <authorList>
            <consortium name="Caenorhabditis japonica Sequencing Consortium"/>
            <person name="Wilson R.K."/>
        </authorList>
    </citation>
    <scope>NUCLEOTIDE SEQUENCE [LARGE SCALE GENOMIC DNA]</scope>
    <source>
        <strain evidence="6">DF5081</strain>
    </source>
</reference>
<feature type="region of interest" description="Disordered" evidence="3">
    <location>
        <begin position="456"/>
        <end position="517"/>
    </location>
</feature>
<evidence type="ECO:0000256" key="3">
    <source>
        <dbReference type="SAM" id="MobiDB-lite"/>
    </source>
</evidence>
<feature type="region of interest" description="Disordered" evidence="3">
    <location>
        <begin position="648"/>
        <end position="706"/>
    </location>
</feature>
<dbReference type="PROSITE" id="PS50084">
    <property type="entry name" value="KH_TYPE_1"/>
    <property type="match status" value="4"/>
</dbReference>
<dbReference type="EnsemblMetazoa" id="CJA04620.1">
    <property type="protein sequence ID" value="CJA04620.1"/>
    <property type="gene ID" value="WBGene00123824"/>
</dbReference>
<evidence type="ECO:0000256" key="2">
    <source>
        <dbReference type="PROSITE-ProRule" id="PRU00117"/>
    </source>
</evidence>
<feature type="compositionally biased region" description="Low complexity" evidence="3">
    <location>
        <begin position="1"/>
        <end position="26"/>
    </location>
</feature>
<dbReference type="Pfam" id="PF00013">
    <property type="entry name" value="KH_1"/>
    <property type="match status" value="4"/>
</dbReference>
<reference evidence="5" key="2">
    <citation type="submission" date="2022-06" db="UniProtKB">
        <authorList>
            <consortium name="EnsemblMetazoa"/>
        </authorList>
    </citation>
    <scope>IDENTIFICATION</scope>
    <source>
        <strain evidence="5">DF5081</strain>
    </source>
</reference>